<dbReference type="EMBL" id="JACOMF010000041">
    <property type="protein sequence ID" value="MBC4018060.1"/>
    <property type="molecule type" value="Genomic_DNA"/>
</dbReference>
<evidence type="ECO:0000256" key="1">
    <source>
        <dbReference type="SAM" id="SignalP"/>
    </source>
</evidence>
<evidence type="ECO:0000313" key="2">
    <source>
        <dbReference type="EMBL" id="MBC4018060.1"/>
    </source>
</evidence>
<protein>
    <submittedName>
        <fullName evidence="2">Uncharacterized protein</fullName>
    </submittedName>
</protein>
<dbReference type="AlphaFoldDB" id="A0A9X0R273"/>
<name>A0A9X0R273_9PROT</name>
<evidence type="ECO:0000313" key="3">
    <source>
        <dbReference type="Proteomes" id="UP000600101"/>
    </source>
</evidence>
<feature type="signal peptide" evidence="1">
    <location>
        <begin position="1"/>
        <end position="21"/>
    </location>
</feature>
<keyword evidence="3" id="KW-1185">Reference proteome</keyword>
<organism evidence="2 3">
    <name type="scientific">Siccirubricoccus deserti</name>
    <dbReference type="NCBI Taxonomy" id="2013562"/>
    <lineage>
        <taxon>Bacteria</taxon>
        <taxon>Pseudomonadati</taxon>
        <taxon>Pseudomonadota</taxon>
        <taxon>Alphaproteobacteria</taxon>
        <taxon>Acetobacterales</taxon>
        <taxon>Roseomonadaceae</taxon>
        <taxon>Siccirubricoccus</taxon>
    </lineage>
</organism>
<proteinExistence type="predicted"/>
<feature type="chain" id="PRO_5040901306" evidence="1">
    <location>
        <begin position="22"/>
        <end position="107"/>
    </location>
</feature>
<gene>
    <name evidence="2" type="ORF">H7965_22440</name>
</gene>
<accession>A0A9X0R273</accession>
<comment type="caution">
    <text evidence="2">The sequence shown here is derived from an EMBL/GenBank/DDBJ whole genome shotgun (WGS) entry which is preliminary data.</text>
</comment>
<keyword evidence="1" id="KW-0732">Signal</keyword>
<dbReference type="RefSeq" id="WP_186772816.1">
    <property type="nucleotide sequence ID" value="NZ_JACOMF010000041.1"/>
</dbReference>
<sequence>MVRNIILASVLVLGAAGAARAESSARLIGGGEDVAIAYAGTPQNVVGGGVAQVTGGGLDRSYSYGTVSALRAPAAALVGGGENAEVVYRAAPATPVMAERVTLQPHG</sequence>
<reference evidence="2" key="1">
    <citation type="submission" date="2020-08" db="EMBL/GenBank/DDBJ databases">
        <authorList>
            <person name="Hu Y."/>
            <person name="Nguyen S.V."/>
            <person name="Li F."/>
            <person name="Fanning S."/>
        </authorList>
    </citation>
    <scope>NUCLEOTIDE SEQUENCE</scope>
    <source>
        <strain evidence="2">SYSU D8009</strain>
    </source>
</reference>
<dbReference type="Proteomes" id="UP000600101">
    <property type="component" value="Unassembled WGS sequence"/>
</dbReference>